<evidence type="ECO:0000256" key="19">
    <source>
        <dbReference type="SAM" id="SignalP"/>
    </source>
</evidence>
<dbReference type="RefSeq" id="XP_004645897.1">
    <property type="nucleotide sequence ID" value="XM_004645840.2"/>
</dbReference>
<dbReference type="PANTHER" id="PTHR11461:SF159">
    <property type="entry name" value="PLASMA PROTEASE C1 INHIBITOR"/>
    <property type="match status" value="1"/>
</dbReference>
<dbReference type="OrthoDB" id="6433428at2759"/>
<keyword evidence="8" id="KW-0094">Blood coagulation</keyword>
<dbReference type="Proteomes" id="UP000515203">
    <property type="component" value="Unplaced"/>
</dbReference>
<dbReference type="GO" id="GO:0005615">
    <property type="term" value="C:extracellular space"/>
    <property type="evidence" value="ECO:0007669"/>
    <property type="project" value="InterPro"/>
</dbReference>
<evidence type="ECO:0000256" key="5">
    <source>
        <dbReference type="ARBA" id="ARBA00022696"/>
    </source>
</evidence>
<dbReference type="SUPFAM" id="SSF56574">
    <property type="entry name" value="Serpins"/>
    <property type="match status" value="1"/>
</dbReference>
<dbReference type="FunCoup" id="A0A6P3FFH7">
    <property type="interactions" value="251"/>
</dbReference>
<comment type="subcellular location">
    <subcellularLocation>
        <location evidence="1">Secreted</location>
    </subcellularLocation>
</comment>
<dbReference type="FunFam" id="3.30.497.10:FF:000013">
    <property type="entry name" value="Serpin family G member 1"/>
    <property type="match status" value="1"/>
</dbReference>
<evidence type="ECO:0000256" key="9">
    <source>
        <dbReference type="ARBA" id="ARBA00023180"/>
    </source>
</evidence>
<dbReference type="Gene3D" id="3.30.497.10">
    <property type="entry name" value="Antithrombin, subunit I, domain 2"/>
    <property type="match status" value="1"/>
</dbReference>
<keyword evidence="5" id="KW-0356">Hemostasis</keyword>
<keyword evidence="4" id="KW-0646">Protease inhibitor</keyword>
<evidence type="ECO:0000256" key="16">
    <source>
        <dbReference type="ARBA" id="ARBA00093406"/>
    </source>
</evidence>
<feature type="compositionally biased region" description="Pro residues" evidence="18">
    <location>
        <begin position="106"/>
        <end position="127"/>
    </location>
</feature>
<evidence type="ECO:0000256" key="1">
    <source>
        <dbReference type="ARBA" id="ARBA00004613"/>
    </source>
</evidence>
<dbReference type="GO" id="GO:0004867">
    <property type="term" value="F:serine-type endopeptidase inhibitor activity"/>
    <property type="evidence" value="ECO:0007669"/>
    <property type="project" value="UniProtKB-KW"/>
</dbReference>
<evidence type="ECO:0000256" key="13">
    <source>
        <dbReference type="ARBA" id="ARBA00076459"/>
    </source>
</evidence>
<dbReference type="GO" id="GO:0007596">
    <property type="term" value="P:blood coagulation"/>
    <property type="evidence" value="ECO:0007669"/>
    <property type="project" value="UniProtKB-KW"/>
</dbReference>
<dbReference type="GO" id="GO:0042730">
    <property type="term" value="P:fibrinolysis"/>
    <property type="evidence" value="ECO:0007669"/>
    <property type="project" value="UniProtKB-KW"/>
</dbReference>
<dbReference type="Gene3D" id="2.30.39.10">
    <property type="entry name" value="Alpha-1-antitrypsin, domain 1"/>
    <property type="match status" value="1"/>
</dbReference>
<keyword evidence="21" id="KW-1185">Reference proteome</keyword>
<organism evidence="21 22">
    <name type="scientific">Octodon degus</name>
    <name type="common">Degu</name>
    <name type="synonym">Sciurus degus</name>
    <dbReference type="NCBI Taxonomy" id="10160"/>
    <lineage>
        <taxon>Eukaryota</taxon>
        <taxon>Metazoa</taxon>
        <taxon>Chordata</taxon>
        <taxon>Craniata</taxon>
        <taxon>Vertebrata</taxon>
        <taxon>Euteleostomi</taxon>
        <taxon>Mammalia</taxon>
        <taxon>Eutheria</taxon>
        <taxon>Euarchontoglires</taxon>
        <taxon>Glires</taxon>
        <taxon>Rodentia</taxon>
        <taxon>Hystricomorpha</taxon>
        <taxon>Octodontidae</taxon>
        <taxon>Octodon</taxon>
    </lineage>
</organism>
<dbReference type="Pfam" id="PF00079">
    <property type="entry name" value="Serpin"/>
    <property type="match status" value="1"/>
</dbReference>
<dbReference type="InterPro" id="IPR023795">
    <property type="entry name" value="Serpin_CS"/>
</dbReference>
<feature type="compositionally biased region" description="Low complexity" evidence="18">
    <location>
        <begin position="96"/>
        <end position="105"/>
    </location>
</feature>
<reference evidence="22" key="1">
    <citation type="submission" date="2025-08" db="UniProtKB">
        <authorList>
            <consortium name="RefSeq"/>
        </authorList>
    </citation>
    <scope>IDENTIFICATION</scope>
</reference>
<comment type="subunit">
    <text evidence="11">Interacts with MASP1.</text>
</comment>
<evidence type="ECO:0000256" key="15">
    <source>
        <dbReference type="ARBA" id="ARBA00079336"/>
    </source>
</evidence>
<evidence type="ECO:0000256" key="11">
    <source>
        <dbReference type="ARBA" id="ARBA00063039"/>
    </source>
</evidence>
<protein>
    <recommendedName>
        <fullName evidence="12">Plasma protease C1 inhibitor</fullName>
    </recommendedName>
    <alternativeName>
        <fullName evidence="13">C1 esterase inhibitor</fullName>
    </alternativeName>
    <alternativeName>
        <fullName evidence="14">C1-inhibiting factor</fullName>
    </alternativeName>
    <alternativeName>
        <fullName evidence="15">Serpin G1</fullName>
    </alternativeName>
</protein>
<dbReference type="InterPro" id="IPR036186">
    <property type="entry name" value="Serpin_sf"/>
</dbReference>
<keyword evidence="3" id="KW-0964">Secreted</keyword>
<dbReference type="GeneID" id="101559919"/>
<dbReference type="PANTHER" id="PTHR11461">
    <property type="entry name" value="SERINE PROTEASE INHIBITOR, SERPIN"/>
    <property type="match status" value="1"/>
</dbReference>
<evidence type="ECO:0000256" key="8">
    <source>
        <dbReference type="ARBA" id="ARBA00023084"/>
    </source>
</evidence>
<evidence type="ECO:0000256" key="14">
    <source>
        <dbReference type="ARBA" id="ARBA00077728"/>
    </source>
</evidence>
<dbReference type="AlphaFoldDB" id="A0A6P3FFH7"/>
<dbReference type="CTD" id="710"/>
<dbReference type="InterPro" id="IPR000215">
    <property type="entry name" value="Serpin_fam"/>
</dbReference>
<evidence type="ECO:0000256" key="12">
    <source>
        <dbReference type="ARBA" id="ARBA00069137"/>
    </source>
</evidence>
<evidence type="ECO:0000256" key="4">
    <source>
        <dbReference type="ARBA" id="ARBA00022690"/>
    </source>
</evidence>
<evidence type="ECO:0000256" key="18">
    <source>
        <dbReference type="SAM" id="MobiDB-lite"/>
    </source>
</evidence>
<feature type="region of interest" description="Disordered" evidence="18">
    <location>
        <begin position="28"/>
        <end position="127"/>
    </location>
</feature>
<dbReference type="PROSITE" id="PS00284">
    <property type="entry name" value="SERPIN"/>
    <property type="match status" value="1"/>
</dbReference>
<dbReference type="InParanoid" id="A0A6P3FFH7"/>
<dbReference type="SMART" id="SM00093">
    <property type="entry name" value="SERPIN"/>
    <property type="match status" value="1"/>
</dbReference>
<dbReference type="InterPro" id="IPR042178">
    <property type="entry name" value="Serpin_sf_1"/>
</dbReference>
<dbReference type="InterPro" id="IPR023796">
    <property type="entry name" value="Serpin_dom"/>
</dbReference>
<evidence type="ECO:0000256" key="2">
    <source>
        <dbReference type="ARBA" id="ARBA00009500"/>
    </source>
</evidence>
<gene>
    <name evidence="22" type="primary">Serping1</name>
</gene>
<feature type="signal peptide" evidence="19">
    <location>
        <begin position="1"/>
        <end position="25"/>
    </location>
</feature>
<evidence type="ECO:0000256" key="3">
    <source>
        <dbReference type="ARBA" id="ARBA00022525"/>
    </source>
</evidence>
<keyword evidence="6 19" id="KW-0732">Signal</keyword>
<comment type="function">
    <text evidence="16">Serine protease inhibitor, which acrs as a regulator of the classical complement pathway. Forms a proteolytically inactive stoichiometric complex with the C1r or C1s proteases. May also regulate blood coagulation, fibrinolysis and the generation of kinins. Very efficient inhibitor of FXIIa. Inhibits chymotrypsin and kallikrein.</text>
</comment>
<feature type="domain" description="Serpin" evidence="20">
    <location>
        <begin position="150"/>
        <end position="496"/>
    </location>
</feature>
<accession>A0A6P3FFH7</accession>
<evidence type="ECO:0000256" key="6">
    <source>
        <dbReference type="ARBA" id="ARBA00022729"/>
    </source>
</evidence>
<evidence type="ECO:0000313" key="22">
    <source>
        <dbReference type="RefSeq" id="XP_004645897.1"/>
    </source>
</evidence>
<dbReference type="InterPro" id="IPR042185">
    <property type="entry name" value="Serpin_sf_2"/>
</dbReference>
<evidence type="ECO:0000259" key="20">
    <source>
        <dbReference type="SMART" id="SM00093"/>
    </source>
</evidence>
<comment type="similarity">
    <text evidence="2 17">Belongs to the serpin family.</text>
</comment>
<name>A0A6P3FFH7_OCTDE</name>
<sequence>MWRRPTPRAPSLLLLLLLLSPAAEGAFSSSDAQQQQVRDDDITEKAPTQASVHSPTQASVHSPTQASVHSPTRPAASNASDLATVVTATSDSPTQAPTLASTKTPTPAPTETPTPAPTEPLCPPPVTPCSEAKTQVAEAILGDALTDFALKLYRAFAATKSSESNMAFSPFSIASLLTQVLLGAGDSTRSNLEGVLSYPKDFTCVHQALQALVNKGVTSASQIFHSPDLLIKDSFVNASQRLYGSSPQVLGNDSAADVGLINSWVAKNTGYKVRGLLHSLPPDIRLMLFNAVHLSAKWKQPFEPKKKKETFYMGNTVIHVPMMHSKKHPMAHFLDPSLRAKVGQLQLSHNLSFVILVPQSLGQPLEELERTLNPTLFKAVMKKLEMFKYQPTYLIMPRVKVTGTQNLLPIMEKLEFFDFTYDLNLCGLTEDQDLQVSEMQHHIVLELTETGVEAAAVSALSVARNLLVFEVQQPFLFVLWDQVHKFPVFMGRVHDPRA</sequence>
<keyword evidence="10" id="KW-0280">Fibrinolysis</keyword>
<proteinExistence type="inferred from homology"/>
<keyword evidence="9" id="KW-0325">Glycoprotein</keyword>
<keyword evidence="7" id="KW-0722">Serine protease inhibitor</keyword>
<evidence type="ECO:0000313" key="21">
    <source>
        <dbReference type="Proteomes" id="UP000515203"/>
    </source>
</evidence>
<evidence type="ECO:0000256" key="10">
    <source>
        <dbReference type="ARBA" id="ARBA00023281"/>
    </source>
</evidence>
<evidence type="ECO:0000256" key="7">
    <source>
        <dbReference type="ARBA" id="ARBA00022900"/>
    </source>
</evidence>
<feature type="chain" id="PRO_5028020802" description="Plasma protease C1 inhibitor" evidence="19">
    <location>
        <begin position="26"/>
        <end position="498"/>
    </location>
</feature>
<evidence type="ECO:0000256" key="17">
    <source>
        <dbReference type="RuleBase" id="RU000411"/>
    </source>
</evidence>
<feature type="compositionally biased region" description="Polar residues" evidence="18">
    <location>
        <begin position="46"/>
        <end position="95"/>
    </location>
</feature>